<evidence type="ECO:0000313" key="3">
    <source>
        <dbReference type="Proteomes" id="UP000193778"/>
    </source>
</evidence>
<protein>
    <submittedName>
        <fullName evidence="2">D-alanyl-D-alanine carboxypeptidase</fullName>
    </submittedName>
</protein>
<accession>A0A1X6ZY05</accession>
<dbReference type="InterPro" id="IPR009045">
    <property type="entry name" value="Zn_M74/Hedgehog-like"/>
</dbReference>
<dbReference type="InterPro" id="IPR003709">
    <property type="entry name" value="VanY-like_core_dom"/>
</dbReference>
<dbReference type="Proteomes" id="UP000193778">
    <property type="component" value="Unassembled WGS sequence"/>
</dbReference>
<dbReference type="GO" id="GO:0004180">
    <property type="term" value="F:carboxypeptidase activity"/>
    <property type="evidence" value="ECO:0007669"/>
    <property type="project" value="UniProtKB-KW"/>
</dbReference>
<dbReference type="EMBL" id="FWFP01000010">
    <property type="protein sequence ID" value="SLN64989.1"/>
    <property type="molecule type" value="Genomic_DNA"/>
</dbReference>
<evidence type="ECO:0000313" key="2">
    <source>
        <dbReference type="EMBL" id="SLN64989.1"/>
    </source>
</evidence>
<dbReference type="PANTHER" id="PTHR34385">
    <property type="entry name" value="D-ALANYL-D-ALANINE CARBOXYPEPTIDASE"/>
    <property type="match status" value="1"/>
</dbReference>
<dbReference type="Gene3D" id="3.30.1380.10">
    <property type="match status" value="1"/>
</dbReference>
<evidence type="ECO:0000259" key="1">
    <source>
        <dbReference type="Pfam" id="PF02557"/>
    </source>
</evidence>
<reference evidence="3" key="1">
    <citation type="submission" date="2017-03" db="EMBL/GenBank/DDBJ databases">
        <authorList>
            <person name="Rodrigo-Torres L."/>
            <person name="Arahal R.D."/>
            <person name="Lucena T."/>
        </authorList>
    </citation>
    <scope>NUCLEOTIDE SEQUENCE [LARGE SCALE GENOMIC DNA]</scope>
    <source>
        <strain evidence="3">CECT 8411</strain>
    </source>
</reference>
<dbReference type="RefSeq" id="WP_085823713.1">
    <property type="nucleotide sequence ID" value="NZ_FWFP01000010.1"/>
</dbReference>
<dbReference type="Pfam" id="PF02557">
    <property type="entry name" value="VanY"/>
    <property type="match status" value="1"/>
</dbReference>
<name>A0A1X6ZY05_9RHOB</name>
<keyword evidence="3" id="KW-1185">Reference proteome</keyword>
<dbReference type="SUPFAM" id="SSF55166">
    <property type="entry name" value="Hedgehog/DD-peptidase"/>
    <property type="match status" value="1"/>
</dbReference>
<keyword evidence="2" id="KW-0378">Hydrolase</keyword>
<dbReference type="AlphaFoldDB" id="A0A1X6ZY05"/>
<proteinExistence type="predicted"/>
<dbReference type="OrthoDB" id="7413598at2"/>
<gene>
    <name evidence="2" type="ORF">RUM8411_03226</name>
</gene>
<sequence>MSSFFWGQTPTLTPDGAQRKRDLAAQFATQMRAPRNFGEGLTHLGNAWAARRMMDRADKAEATGRASAQGSSDKAVEAIRAAMAGGKPKPYASSAGPMSILGMKPTTPEQEIGDEAMIALDRPDMVVKGFDFTPYAVGGAAARADSFTGLKPEMQTAMIPFLQAADKELGPGALKVTSAYRSPELQAQLWDAALKKYGSPEAARKWVAPPGKSQHNSGTAIDFAGADGGLLRDANSREAQWIKANAAKYGLAVPMGWEPWQVELAGARGNKNSGHSAAPQSPDYSAVYEALANPWLDQGQRSMLMGMLQQAQQQNDPMRQLALEKAQLEVANMRNPQPGFSVLTDEQETQMGLDPAGNYQIGPNGKVSQIGGGGTNVSVSTEAAIPKGFRAIRDEQGRLLSYEPVPGGPEDTSAADAKAAEAKTTSANIVMDEIGIAKELIAGQSTFSPATGLTGSIASTIDSTRAGALKNRLTTIKANIGFDKLQSMRDASPTGGALGQVSEFENRLLQSVFGSLEQAQSEEDILYNLDRLEQLYTRIIHEGIPEEEAREMYRQIEVGGLTPGASDSQGGATDYSTMGLNDLINLDLDTLTPAQQEALSRRFQELGY</sequence>
<keyword evidence="2" id="KW-0121">Carboxypeptidase</keyword>
<keyword evidence="2" id="KW-0645">Protease</keyword>
<dbReference type="PANTHER" id="PTHR34385:SF1">
    <property type="entry name" value="PEPTIDOGLYCAN L-ALANYL-D-GLUTAMATE ENDOPEPTIDASE CWLK"/>
    <property type="match status" value="1"/>
</dbReference>
<dbReference type="InterPro" id="IPR052179">
    <property type="entry name" value="DD-CPase-like"/>
</dbReference>
<organism evidence="2 3">
    <name type="scientific">Ruegeria meonggei</name>
    <dbReference type="NCBI Taxonomy" id="1446476"/>
    <lineage>
        <taxon>Bacteria</taxon>
        <taxon>Pseudomonadati</taxon>
        <taxon>Pseudomonadota</taxon>
        <taxon>Alphaproteobacteria</taxon>
        <taxon>Rhodobacterales</taxon>
        <taxon>Roseobacteraceae</taxon>
        <taxon>Ruegeria</taxon>
    </lineage>
</organism>
<dbReference type="GO" id="GO:0006508">
    <property type="term" value="P:proteolysis"/>
    <property type="evidence" value="ECO:0007669"/>
    <property type="project" value="InterPro"/>
</dbReference>
<feature type="domain" description="D-alanyl-D-alanine carboxypeptidase-like core" evidence="1">
    <location>
        <begin position="150"/>
        <end position="254"/>
    </location>
</feature>